<dbReference type="Pfam" id="PF00583">
    <property type="entry name" value="Acetyltransf_1"/>
    <property type="match status" value="1"/>
</dbReference>
<reference evidence="2 3" key="1">
    <citation type="submission" date="2011-10" db="EMBL/GenBank/DDBJ databases">
        <title>The Genome Sequence of Lachnospiraceae bacterium ACC2.</title>
        <authorList>
            <consortium name="The Broad Institute Genome Sequencing Platform"/>
            <person name="Earl A."/>
            <person name="Ward D."/>
            <person name="Feldgarden M."/>
            <person name="Gevers D."/>
            <person name="Sizova M."/>
            <person name="Hazen A."/>
            <person name="Epstein S."/>
            <person name="Young S.K."/>
            <person name="Zeng Q."/>
            <person name="Gargeya S."/>
            <person name="Fitzgerald M."/>
            <person name="Haas B."/>
            <person name="Abouelleil A."/>
            <person name="Alvarado L."/>
            <person name="Arachchi H.M."/>
            <person name="Berlin A."/>
            <person name="Brown A."/>
            <person name="Chapman S.B."/>
            <person name="Chen Z."/>
            <person name="Dunbar C."/>
            <person name="Freedman E."/>
            <person name="Gearin G."/>
            <person name="Goldberg J."/>
            <person name="Griggs A."/>
            <person name="Gujja S."/>
            <person name="Heiman D."/>
            <person name="Howarth C."/>
            <person name="Larson L."/>
            <person name="Lui A."/>
            <person name="MacDonald P.J.P."/>
            <person name="Montmayeur A."/>
            <person name="Murphy C."/>
            <person name="Neiman D."/>
            <person name="Pearson M."/>
            <person name="Priest M."/>
            <person name="Roberts A."/>
            <person name="Saif S."/>
            <person name="Shea T."/>
            <person name="Shenoy N."/>
            <person name="Sisk P."/>
            <person name="Stolte C."/>
            <person name="Sykes S."/>
            <person name="Wortman J."/>
            <person name="Nusbaum C."/>
            <person name="Birren B."/>
        </authorList>
    </citation>
    <scope>NUCLEOTIDE SEQUENCE [LARGE SCALE GENOMIC DNA]</scope>
    <source>
        <strain evidence="2 3">ACC2</strain>
    </source>
</reference>
<dbReference type="RefSeq" id="WP_009532241.1">
    <property type="nucleotide sequence ID" value="NZ_CAUOLT010000103.1"/>
</dbReference>
<gene>
    <name evidence="2" type="ORF">HMPREF9623_00407</name>
</gene>
<dbReference type="SUPFAM" id="SSF55729">
    <property type="entry name" value="Acyl-CoA N-acyltransferases (Nat)"/>
    <property type="match status" value="1"/>
</dbReference>
<dbReference type="EMBL" id="AGEL01000003">
    <property type="protein sequence ID" value="EHO18223.1"/>
    <property type="molecule type" value="Genomic_DNA"/>
</dbReference>
<evidence type="ECO:0000313" key="3">
    <source>
        <dbReference type="Proteomes" id="UP000018466"/>
    </source>
</evidence>
<name>A0AA36Y6Q5_9FIRM</name>
<organism evidence="2 3">
    <name type="scientific">Stomatobaculum longum</name>
    <dbReference type="NCBI Taxonomy" id="796942"/>
    <lineage>
        <taxon>Bacteria</taxon>
        <taxon>Bacillati</taxon>
        <taxon>Bacillota</taxon>
        <taxon>Clostridia</taxon>
        <taxon>Lachnospirales</taxon>
        <taxon>Lachnospiraceae</taxon>
        <taxon>Stomatobaculum</taxon>
    </lineage>
</organism>
<protein>
    <recommendedName>
        <fullName evidence="1">N-acetyltransferase domain-containing protein</fullName>
    </recommendedName>
</protein>
<dbReference type="Gene3D" id="3.40.630.30">
    <property type="match status" value="1"/>
</dbReference>
<dbReference type="AlphaFoldDB" id="A0AA36Y6Q5"/>
<dbReference type="PANTHER" id="PTHR43415:SF3">
    <property type="entry name" value="GNAT-FAMILY ACETYLTRANSFERASE"/>
    <property type="match status" value="1"/>
</dbReference>
<proteinExistence type="predicted"/>
<dbReference type="PANTHER" id="PTHR43415">
    <property type="entry name" value="SPERMIDINE N(1)-ACETYLTRANSFERASE"/>
    <property type="match status" value="1"/>
</dbReference>
<dbReference type="GeneID" id="86940196"/>
<dbReference type="CDD" id="cd04301">
    <property type="entry name" value="NAT_SF"/>
    <property type="match status" value="1"/>
</dbReference>
<dbReference type="PROSITE" id="PS51186">
    <property type="entry name" value="GNAT"/>
    <property type="match status" value="1"/>
</dbReference>
<dbReference type="InterPro" id="IPR016181">
    <property type="entry name" value="Acyl_CoA_acyltransferase"/>
</dbReference>
<comment type="caution">
    <text evidence="2">The sequence shown here is derived from an EMBL/GenBank/DDBJ whole genome shotgun (WGS) entry which is preliminary data.</text>
</comment>
<keyword evidence="3" id="KW-1185">Reference proteome</keyword>
<sequence length="183" mass="21023">MFYKEKEFKLKDGRNAFLRSPSVDDAENMLQFIIKASGETDFLMKFPEEFAGFTLDQEKAFLRANCDNKSGLMIICLVDGRIAGSCQISFRTGEKDRHRASVAIALLQEFWNLGIGTRMFEEMFQVAGERGNVRQIELDFIEGNKRARGLYEKMGFRITGVKPDAIRMKDGSFVNEYMMVKRL</sequence>
<evidence type="ECO:0000313" key="2">
    <source>
        <dbReference type="EMBL" id="EHO18223.1"/>
    </source>
</evidence>
<dbReference type="Proteomes" id="UP000018466">
    <property type="component" value="Unassembled WGS sequence"/>
</dbReference>
<dbReference type="GO" id="GO:0016747">
    <property type="term" value="F:acyltransferase activity, transferring groups other than amino-acyl groups"/>
    <property type="evidence" value="ECO:0007669"/>
    <property type="project" value="InterPro"/>
</dbReference>
<dbReference type="InterPro" id="IPR000182">
    <property type="entry name" value="GNAT_dom"/>
</dbReference>
<feature type="domain" description="N-acetyltransferase" evidence="1">
    <location>
        <begin position="16"/>
        <end position="183"/>
    </location>
</feature>
<evidence type="ECO:0000259" key="1">
    <source>
        <dbReference type="PROSITE" id="PS51186"/>
    </source>
</evidence>
<accession>A0AA36Y6Q5</accession>